<dbReference type="eggNOG" id="COG0047">
    <property type="taxonomic scope" value="Bacteria"/>
</dbReference>
<evidence type="ECO:0000259" key="8">
    <source>
        <dbReference type="Pfam" id="PF02769"/>
    </source>
</evidence>
<dbReference type="GO" id="GO:0046872">
    <property type="term" value="F:metal ion binding"/>
    <property type="evidence" value="ECO:0007669"/>
    <property type="project" value="UniProtKB-KW"/>
</dbReference>
<keyword evidence="3" id="KW-0547">Nucleotide-binding</keyword>
<dbReference type="SUPFAM" id="SSF56042">
    <property type="entry name" value="PurM C-terminal domain-like"/>
    <property type="match status" value="2"/>
</dbReference>
<dbReference type="Pfam" id="PF18072">
    <property type="entry name" value="FGAR-AT_linker"/>
    <property type="match status" value="1"/>
</dbReference>
<dbReference type="CDD" id="cd02203">
    <property type="entry name" value="PurL_repeat1"/>
    <property type="match status" value="1"/>
</dbReference>
<dbReference type="Pfam" id="PF02769">
    <property type="entry name" value="AIRS_C"/>
    <property type="match status" value="1"/>
</dbReference>
<evidence type="ECO:0000259" key="9">
    <source>
        <dbReference type="Pfam" id="PF18072"/>
    </source>
</evidence>
<dbReference type="SMART" id="SM01211">
    <property type="entry name" value="GATase_5"/>
    <property type="match status" value="1"/>
</dbReference>
<evidence type="ECO:0000256" key="1">
    <source>
        <dbReference type="ARBA" id="ARBA00022598"/>
    </source>
</evidence>
<feature type="domain" description="PurM-like C-terminal" evidence="8">
    <location>
        <begin position="451"/>
        <end position="603"/>
    </location>
</feature>
<dbReference type="KEGG" id="dsy:DSY3934"/>
<evidence type="ECO:0000256" key="5">
    <source>
        <dbReference type="ARBA" id="ARBA00022840"/>
    </source>
</evidence>
<dbReference type="PANTHER" id="PTHR10099">
    <property type="entry name" value="PHOSPHORIBOSYLFORMYLGLYCINAMIDINE SYNTHASE"/>
    <property type="match status" value="1"/>
</dbReference>
<feature type="domain" description="Phosphoribosylformylglycinamidine synthase linker" evidence="9">
    <location>
        <begin position="190"/>
        <end position="237"/>
    </location>
</feature>
<dbReference type="InterPro" id="IPR036921">
    <property type="entry name" value="PurM-like_N_sf"/>
</dbReference>
<dbReference type="InterPro" id="IPR041609">
    <property type="entry name" value="PurL_linker"/>
</dbReference>
<evidence type="ECO:0000313" key="11">
    <source>
        <dbReference type="Proteomes" id="UP000001946"/>
    </source>
</evidence>
<evidence type="ECO:0000256" key="7">
    <source>
        <dbReference type="SAM" id="MobiDB-lite"/>
    </source>
</evidence>
<keyword evidence="4" id="KW-0658">Purine biosynthesis</keyword>
<keyword evidence="1" id="KW-0436">Ligase</keyword>
<dbReference type="GO" id="GO:0006164">
    <property type="term" value="P:purine nucleotide biosynthetic process"/>
    <property type="evidence" value="ECO:0007669"/>
    <property type="project" value="UniProtKB-KW"/>
</dbReference>
<dbReference type="EMBL" id="AP008230">
    <property type="protein sequence ID" value="BAE85723.1"/>
    <property type="molecule type" value="Genomic_DNA"/>
</dbReference>
<dbReference type="CDD" id="cd02204">
    <property type="entry name" value="PurL_repeat2"/>
    <property type="match status" value="1"/>
</dbReference>
<dbReference type="GO" id="GO:0004642">
    <property type="term" value="F:phosphoribosylformylglycinamidine synthase activity"/>
    <property type="evidence" value="ECO:0007669"/>
    <property type="project" value="TreeGrafter"/>
</dbReference>
<evidence type="ECO:0000256" key="2">
    <source>
        <dbReference type="ARBA" id="ARBA00022723"/>
    </source>
</evidence>
<dbReference type="STRING" id="138119.DSY3934"/>
<dbReference type="FunFam" id="3.30.1330.10:FF:000013">
    <property type="entry name" value="Phosphoribosylformylglycinamidine synthase"/>
    <property type="match status" value="1"/>
</dbReference>
<evidence type="ECO:0000256" key="4">
    <source>
        <dbReference type="ARBA" id="ARBA00022755"/>
    </source>
</evidence>
<dbReference type="GO" id="GO:0005524">
    <property type="term" value="F:ATP binding"/>
    <property type="evidence" value="ECO:0007669"/>
    <property type="project" value="UniProtKB-KW"/>
</dbReference>
<keyword evidence="11" id="KW-1185">Reference proteome</keyword>
<keyword evidence="6" id="KW-0460">Magnesium</keyword>
<keyword evidence="5" id="KW-0067">ATP-binding</keyword>
<dbReference type="PANTHER" id="PTHR10099:SF1">
    <property type="entry name" value="PHOSPHORIBOSYLFORMYLGLYCINAMIDINE SYNTHASE"/>
    <property type="match status" value="1"/>
</dbReference>
<protein>
    <submittedName>
        <fullName evidence="10">Uncharacterized protein</fullName>
    </submittedName>
</protein>
<evidence type="ECO:0000313" key="10">
    <source>
        <dbReference type="EMBL" id="BAE85723.1"/>
    </source>
</evidence>
<feature type="region of interest" description="Disordered" evidence="7">
    <location>
        <begin position="640"/>
        <end position="660"/>
    </location>
</feature>
<dbReference type="HOGENOM" id="CLU_003100_2_0_9"/>
<dbReference type="PROSITE" id="PS51273">
    <property type="entry name" value="GATASE_TYPE_1"/>
    <property type="match status" value="1"/>
</dbReference>
<dbReference type="eggNOG" id="COG0046">
    <property type="taxonomic scope" value="Bacteria"/>
</dbReference>
<dbReference type="Proteomes" id="UP000001946">
    <property type="component" value="Chromosome"/>
</dbReference>
<accession>Q24QG9</accession>
<evidence type="ECO:0000256" key="3">
    <source>
        <dbReference type="ARBA" id="ARBA00022741"/>
    </source>
</evidence>
<keyword evidence="2" id="KW-0479">Metal-binding</keyword>
<dbReference type="Gene3D" id="3.90.650.10">
    <property type="entry name" value="PurM-like C-terminal domain"/>
    <property type="match status" value="2"/>
</dbReference>
<name>Q24QG9_DESHY</name>
<dbReference type="InterPro" id="IPR029062">
    <property type="entry name" value="Class_I_gatase-like"/>
</dbReference>
<dbReference type="SUPFAM" id="SSF55326">
    <property type="entry name" value="PurM N-terminal domain-like"/>
    <property type="match status" value="2"/>
</dbReference>
<dbReference type="InterPro" id="IPR010918">
    <property type="entry name" value="PurM-like_C_dom"/>
</dbReference>
<reference evidence="10 11" key="1">
    <citation type="journal article" date="2006" name="J. Bacteriol.">
        <title>Complete genome sequence of the dehalorespiring bacterium Desulfitobacterium hafniense Y51 and comparison with Dehalococcoides ethenogenes 195.</title>
        <authorList>
            <person name="Nonaka H."/>
            <person name="Keresztes G."/>
            <person name="Shinoda Y."/>
            <person name="Ikenaga Y."/>
            <person name="Abe M."/>
            <person name="Naito K."/>
            <person name="Inatomi K."/>
            <person name="Furukawa K."/>
            <person name="Inui M."/>
            <person name="Yukawa H."/>
        </authorList>
    </citation>
    <scope>NUCLEOTIDE SEQUENCE [LARGE SCALE GENOMIC DNA]</scope>
    <source>
        <strain evidence="10 11">Y51</strain>
    </source>
</reference>
<dbReference type="Pfam" id="PF13507">
    <property type="entry name" value="GATase_5"/>
    <property type="match status" value="1"/>
</dbReference>
<sequence>MNREGIMELQSVKRIYVEKKPGFNIEAQGLLQDIQENLGIKNLEDLRIINRYDVAGITSEEYAQARRIIFSEPTVDWVYDEELKLAPQDRVFAMEYLPGQYDQRADSARQCIQILTQKERPEIAAAKVMVLKGQITEAELERIKQYCINPVESREAGLEKPENLAFVPELPEDVETIEGFTGMAQTELEQFYQGAGLAMSLEDLAFCQGYFRDEEKRDPTITEIRVIDTYWSDHCRHTTFFTQLQNIVIAEGEFAEPIRKAYEEYQESRGLVYGEKAESRDVCLMDLAVIGMKELKKKGLLQDLDESDEINACSIVVNVDVDGRSEEWLVMFKNETHNHPTEIEPFGGAATCLGGAIRDPLSGRTYVYQAMRVTGSGDPRAKVEETLPGKLPQRKITTVAAAGYSSYGNQIGLATGQVAEVYDEGFIAKRMEIGAVIAAAPRENVVREAPKPGDVVVLVGGRTGRDGCGGATGSSKEHTTESLATCGAEVQKGNPPTERKIQRLFRNPKVSRMIKKCNDFGAGGVSVAIGELTDGLEIDLDAVPKKYEGLDGTELAISESQERMAVVIAAENLEAFVGYADEENLEATLVAKVSEHPRLNMTWRGQTIVDISREFLNTNGVKQKTDVSVLLPESSENYFRQLPQGGRSGETASGAAADSSSGAAAGDMSLAGMALEDAWLANLQDLNVCSQKGLVERFDSTIGANTVLMPFGGKYQATPAEGMVAKIPVESGDTRTATAMTYGYNPQCAQWSPFHGALYAVVEAVTKMVALGADYRSIRLTLQEYFEKLGKDPQKWGKPFSALLGAFYAQKKLGIPAIGGKDSMSGTFMDRHVPSTLVAFAVGVLNTDRVISQEFKQAGSQVVLVPARRDQDEVIDFEHLAGNYDKVHELIHGGKVLSSHTVKMGGLAAALTKMAFGNRIGMKFSSPMAGADLFRADYGSIILEIPAAVELRDALGEVRYMVLGSTQEKPAIELNEAEIFLDKALAIWEKPLERIFPTKTATVDQPQKISFSERNSQRPAIKLAKPRVFIPVFPGTNCEYDSERAFTKAGAVVETLVIRNLTPDHVEESIAGIVKGIERAQMVMLPGGFSAGDEPDGSGKFIATMFRNPRIKEAVMKLLKQRDGLMLGICNGFQALIKLGLVPYGEIMDLDEEAPTLTYNKIGRHVSCMVQTKVVSTLSPWFSGMELGDIHTIPVSHGEGRFVASPDVVRKLMERGQVATQYVDHQGCPSKEVLYNPNGSYEAIEGITSPDGRVLGKMGHSERVGEGVAINISGNKYQPIFAGGVNYFRG</sequence>
<evidence type="ECO:0000256" key="6">
    <source>
        <dbReference type="ARBA" id="ARBA00022842"/>
    </source>
</evidence>
<dbReference type="InterPro" id="IPR036676">
    <property type="entry name" value="PurM-like_C_sf"/>
</dbReference>
<dbReference type="SUPFAM" id="SSF52317">
    <property type="entry name" value="Class I glutamine amidotransferase-like"/>
    <property type="match status" value="1"/>
</dbReference>
<organism evidence="10 11">
    <name type="scientific">Desulfitobacterium hafniense (strain Y51)</name>
    <dbReference type="NCBI Taxonomy" id="138119"/>
    <lineage>
        <taxon>Bacteria</taxon>
        <taxon>Bacillati</taxon>
        <taxon>Bacillota</taxon>
        <taxon>Clostridia</taxon>
        <taxon>Eubacteriales</taxon>
        <taxon>Desulfitobacteriaceae</taxon>
        <taxon>Desulfitobacterium</taxon>
    </lineage>
</organism>
<dbReference type="GO" id="GO:0005737">
    <property type="term" value="C:cytoplasm"/>
    <property type="evidence" value="ECO:0007669"/>
    <property type="project" value="TreeGrafter"/>
</dbReference>
<gene>
    <name evidence="10" type="ordered locus">DSY3934</name>
</gene>
<dbReference type="Gene3D" id="3.30.1330.10">
    <property type="entry name" value="PurM-like, N-terminal domain"/>
    <property type="match status" value="2"/>
</dbReference>
<dbReference type="Gene3D" id="3.40.50.880">
    <property type="match status" value="1"/>
</dbReference>
<proteinExistence type="predicted"/>